<evidence type="ECO:0000256" key="1">
    <source>
        <dbReference type="SAM" id="Phobius"/>
    </source>
</evidence>
<dbReference type="Proteomes" id="UP000663823">
    <property type="component" value="Unassembled WGS sequence"/>
</dbReference>
<dbReference type="AlphaFoldDB" id="A0A819GNJ0"/>
<organism evidence="2 3">
    <name type="scientific">Rotaria sordida</name>
    <dbReference type="NCBI Taxonomy" id="392033"/>
    <lineage>
        <taxon>Eukaryota</taxon>
        <taxon>Metazoa</taxon>
        <taxon>Spiralia</taxon>
        <taxon>Gnathifera</taxon>
        <taxon>Rotifera</taxon>
        <taxon>Eurotatoria</taxon>
        <taxon>Bdelloidea</taxon>
        <taxon>Philodinida</taxon>
        <taxon>Philodinidae</taxon>
        <taxon>Rotaria</taxon>
    </lineage>
</organism>
<dbReference type="EMBL" id="CAJOAX010004071">
    <property type="protein sequence ID" value="CAF3888213.1"/>
    <property type="molecule type" value="Genomic_DNA"/>
</dbReference>
<accession>A0A819GNJ0</accession>
<proteinExistence type="predicted"/>
<comment type="caution">
    <text evidence="2">The sequence shown here is derived from an EMBL/GenBank/DDBJ whole genome shotgun (WGS) entry which is preliminary data.</text>
</comment>
<evidence type="ECO:0000313" key="3">
    <source>
        <dbReference type="Proteomes" id="UP000663823"/>
    </source>
</evidence>
<keyword evidence="1" id="KW-0472">Membrane</keyword>
<evidence type="ECO:0000313" key="2">
    <source>
        <dbReference type="EMBL" id="CAF3888213.1"/>
    </source>
</evidence>
<gene>
    <name evidence="2" type="ORF">OTI717_LOCUS23128</name>
</gene>
<name>A0A819GNJ0_9BILA</name>
<keyword evidence="1" id="KW-1133">Transmembrane helix</keyword>
<reference evidence="2" key="1">
    <citation type="submission" date="2021-02" db="EMBL/GenBank/DDBJ databases">
        <authorList>
            <person name="Nowell W R."/>
        </authorList>
    </citation>
    <scope>NUCLEOTIDE SEQUENCE</scope>
</reference>
<keyword evidence="1" id="KW-0812">Transmembrane</keyword>
<sequence>MSVSTTVILTTSIIITTMIYLRLLTFLVTISIIGSADVLTSISTKAPDPLFYPYMPHPSQPQRLNLSHE</sequence>
<protein>
    <submittedName>
        <fullName evidence="2">Uncharacterized protein</fullName>
    </submittedName>
</protein>
<feature type="transmembrane region" description="Helical" evidence="1">
    <location>
        <begin position="6"/>
        <end position="33"/>
    </location>
</feature>